<accession>A0A183J435</accession>
<reference evidence="4" key="1">
    <citation type="submission" date="2016-06" db="UniProtKB">
        <authorList>
            <consortium name="WormBaseParasite"/>
        </authorList>
    </citation>
    <scope>IDENTIFICATION</scope>
</reference>
<feature type="coiled-coil region" evidence="1">
    <location>
        <begin position="250"/>
        <end position="277"/>
    </location>
</feature>
<feature type="coiled-coil region" evidence="1">
    <location>
        <begin position="65"/>
        <end position="116"/>
    </location>
</feature>
<protein>
    <submittedName>
        <fullName evidence="4">IF rod domain-containing protein</fullName>
    </submittedName>
</protein>
<organism evidence="4">
    <name type="scientific">Soboliphyme baturini</name>
    <dbReference type="NCBI Taxonomy" id="241478"/>
    <lineage>
        <taxon>Eukaryota</taxon>
        <taxon>Metazoa</taxon>
        <taxon>Ecdysozoa</taxon>
        <taxon>Nematoda</taxon>
        <taxon>Enoplea</taxon>
        <taxon>Dorylaimia</taxon>
        <taxon>Dioctophymatida</taxon>
        <taxon>Dioctophymatoidea</taxon>
        <taxon>Soboliphymatidae</taxon>
        <taxon>Soboliphyme</taxon>
    </lineage>
</organism>
<keyword evidence="1" id="KW-0175">Coiled coil</keyword>
<name>A0A183J435_9BILA</name>
<evidence type="ECO:0000313" key="3">
    <source>
        <dbReference type="Proteomes" id="UP000270296"/>
    </source>
</evidence>
<sequence>MVEDAYGERDGLKDHCQKVEWELGETRQRTNDAQWRIGELDAEVNAKNSELTNRAERISWLECELQNTRKALDDTKWRCGELEAQAEKSKGIEVNLQQAERKIHDLMQENANFKGALQEMHHTKSLPTLKRQQSSQDEAYDELTVELRSVHHRKYELETQLMELTSEYRGLQQVHAGFEERIKALNMELEALREKYGKIEWANGELEAEKHRLQDAVNRTNDHICCLQEELNNAHSEINSLQNKDRTKHMKWLEDEKRRLDQECESLNRQLSETSDRARWHEGENGYFKNQLKDAYAKIEWLESETG</sequence>
<evidence type="ECO:0000313" key="2">
    <source>
        <dbReference type="EMBL" id="VDP33418.1"/>
    </source>
</evidence>
<dbReference type="Gene3D" id="1.10.287.1490">
    <property type="match status" value="1"/>
</dbReference>
<dbReference type="Proteomes" id="UP000270296">
    <property type="component" value="Unassembled WGS sequence"/>
</dbReference>
<dbReference type="OrthoDB" id="5917859at2759"/>
<evidence type="ECO:0000313" key="4">
    <source>
        <dbReference type="WBParaSite" id="SBAD_0001100301-mRNA-1"/>
    </source>
</evidence>
<keyword evidence="3" id="KW-1185">Reference proteome</keyword>
<reference evidence="2 3" key="2">
    <citation type="submission" date="2018-11" db="EMBL/GenBank/DDBJ databases">
        <authorList>
            <consortium name="Pathogen Informatics"/>
        </authorList>
    </citation>
    <scope>NUCLEOTIDE SEQUENCE [LARGE SCALE GENOMIC DNA]</scope>
</reference>
<dbReference type="AlphaFoldDB" id="A0A183J435"/>
<feature type="coiled-coil region" evidence="1">
    <location>
        <begin position="154"/>
        <end position="223"/>
    </location>
</feature>
<dbReference type="WBParaSite" id="SBAD_0001100301-mRNA-1">
    <property type="protein sequence ID" value="SBAD_0001100301-mRNA-1"/>
    <property type="gene ID" value="SBAD_0001100301"/>
</dbReference>
<dbReference type="SUPFAM" id="SSF57997">
    <property type="entry name" value="Tropomyosin"/>
    <property type="match status" value="1"/>
</dbReference>
<proteinExistence type="predicted"/>
<dbReference type="EMBL" id="UZAM01014344">
    <property type="protein sequence ID" value="VDP33418.1"/>
    <property type="molecule type" value="Genomic_DNA"/>
</dbReference>
<evidence type="ECO:0000256" key="1">
    <source>
        <dbReference type="SAM" id="Coils"/>
    </source>
</evidence>
<gene>
    <name evidence="2" type="ORF">SBAD_LOCUS10633</name>
</gene>